<evidence type="ECO:0000313" key="7">
    <source>
        <dbReference type="EMBL" id="MBB4931750.1"/>
    </source>
</evidence>
<dbReference type="SUPFAM" id="SSF48498">
    <property type="entry name" value="Tetracyclin repressor-like, C-terminal domain"/>
    <property type="match status" value="1"/>
</dbReference>
<dbReference type="InterPro" id="IPR009057">
    <property type="entry name" value="Homeodomain-like_sf"/>
</dbReference>
<comment type="caution">
    <text evidence="7">The sequence shown here is derived from an EMBL/GenBank/DDBJ whole genome shotgun (WGS) entry which is preliminary data.</text>
</comment>
<evidence type="ECO:0000256" key="5">
    <source>
        <dbReference type="PROSITE-ProRule" id="PRU00335"/>
    </source>
</evidence>
<dbReference type="Gene3D" id="1.10.357.10">
    <property type="entry name" value="Tetracycline Repressor, domain 2"/>
    <property type="match status" value="1"/>
</dbReference>
<evidence type="ECO:0000256" key="4">
    <source>
        <dbReference type="ARBA" id="ARBA00023163"/>
    </source>
</evidence>
<gene>
    <name evidence="7" type="ORF">F4561_002570</name>
</gene>
<sequence length="210" mass="23664">MPKIVDHEQRRRDLAEALWRVVAKAGPSAVSIRAVAAEAGWSAGALRHYFQTRDELLEFAIELAEEGITQRIQARAQVGGDDEPVLERAAAFIEELLPLDERRRAEFRIWQAVGEDFHQAHDEGDRRRWTAQRELYRSVALALYGDRSPDTAQREEWVAAWAAYLHVFCDGLAAQAMFAPARMPPDEARGLLRRFLADVARSAGETASAR</sequence>
<dbReference type="InterPro" id="IPR001647">
    <property type="entry name" value="HTH_TetR"/>
</dbReference>
<keyword evidence="8" id="KW-1185">Reference proteome</keyword>
<dbReference type="InterPro" id="IPR039538">
    <property type="entry name" value="BetI_C"/>
</dbReference>
<name>A0A7W7RGW4_9ACTN</name>
<proteinExistence type="predicted"/>
<dbReference type="SUPFAM" id="SSF46689">
    <property type="entry name" value="Homeodomain-like"/>
    <property type="match status" value="1"/>
</dbReference>
<evidence type="ECO:0000259" key="6">
    <source>
        <dbReference type="PROSITE" id="PS50977"/>
    </source>
</evidence>
<evidence type="ECO:0000256" key="3">
    <source>
        <dbReference type="ARBA" id="ARBA00023125"/>
    </source>
</evidence>
<dbReference type="EMBL" id="JACHJT010000001">
    <property type="protein sequence ID" value="MBB4931750.1"/>
    <property type="molecule type" value="Genomic_DNA"/>
</dbReference>
<feature type="domain" description="HTH tetR-type" evidence="6">
    <location>
        <begin position="8"/>
        <end position="68"/>
    </location>
</feature>
<dbReference type="InterPro" id="IPR036271">
    <property type="entry name" value="Tet_transcr_reg_TetR-rel_C_sf"/>
</dbReference>
<evidence type="ECO:0000256" key="1">
    <source>
        <dbReference type="ARBA" id="ARBA00022491"/>
    </source>
</evidence>
<dbReference type="Proteomes" id="UP000523007">
    <property type="component" value="Unassembled WGS sequence"/>
</dbReference>
<keyword evidence="3 5" id="KW-0238">DNA-binding</keyword>
<dbReference type="Pfam" id="PF00440">
    <property type="entry name" value="TetR_N"/>
    <property type="match status" value="1"/>
</dbReference>
<protein>
    <submittedName>
        <fullName evidence="7">AcrR family transcriptional regulator</fullName>
    </submittedName>
</protein>
<organism evidence="7 8">
    <name type="scientific">Lipingzhangella halophila</name>
    <dbReference type="NCBI Taxonomy" id="1783352"/>
    <lineage>
        <taxon>Bacteria</taxon>
        <taxon>Bacillati</taxon>
        <taxon>Actinomycetota</taxon>
        <taxon>Actinomycetes</taxon>
        <taxon>Streptosporangiales</taxon>
        <taxon>Nocardiopsidaceae</taxon>
        <taxon>Lipingzhangella</taxon>
    </lineage>
</organism>
<dbReference type="PANTHER" id="PTHR30055">
    <property type="entry name" value="HTH-TYPE TRANSCRIPTIONAL REGULATOR RUTR"/>
    <property type="match status" value="1"/>
</dbReference>
<dbReference type="InterPro" id="IPR050109">
    <property type="entry name" value="HTH-type_TetR-like_transc_reg"/>
</dbReference>
<dbReference type="GO" id="GO:0003700">
    <property type="term" value="F:DNA-binding transcription factor activity"/>
    <property type="evidence" value="ECO:0007669"/>
    <property type="project" value="TreeGrafter"/>
</dbReference>
<dbReference type="AlphaFoldDB" id="A0A7W7RGW4"/>
<dbReference type="GO" id="GO:0000976">
    <property type="term" value="F:transcription cis-regulatory region binding"/>
    <property type="evidence" value="ECO:0007669"/>
    <property type="project" value="TreeGrafter"/>
</dbReference>
<evidence type="ECO:0000313" key="8">
    <source>
        <dbReference type="Proteomes" id="UP000523007"/>
    </source>
</evidence>
<dbReference type="PANTHER" id="PTHR30055:SF234">
    <property type="entry name" value="HTH-TYPE TRANSCRIPTIONAL REGULATOR BETI"/>
    <property type="match status" value="1"/>
</dbReference>
<keyword evidence="2" id="KW-0805">Transcription regulation</keyword>
<dbReference type="Pfam" id="PF13977">
    <property type="entry name" value="TetR_C_6"/>
    <property type="match status" value="1"/>
</dbReference>
<reference evidence="7 8" key="1">
    <citation type="submission" date="2020-08" db="EMBL/GenBank/DDBJ databases">
        <title>Sequencing the genomes of 1000 actinobacteria strains.</title>
        <authorList>
            <person name="Klenk H.-P."/>
        </authorList>
    </citation>
    <scope>NUCLEOTIDE SEQUENCE [LARGE SCALE GENOMIC DNA]</scope>
    <source>
        <strain evidence="7 8">DSM 102030</strain>
    </source>
</reference>
<keyword evidence="1" id="KW-0678">Repressor</keyword>
<evidence type="ECO:0000256" key="2">
    <source>
        <dbReference type="ARBA" id="ARBA00023015"/>
    </source>
</evidence>
<dbReference type="PROSITE" id="PS50977">
    <property type="entry name" value="HTH_TETR_2"/>
    <property type="match status" value="1"/>
</dbReference>
<feature type="DNA-binding region" description="H-T-H motif" evidence="5">
    <location>
        <begin position="31"/>
        <end position="50"/>
    </location>
</feature>
<accession>A0A7W7RGW4</accession>
<keyword evidence="4" id="KW-0804">Transcription</keyword>
<dbReference type="RefSeq" id="WP_184578405.1">
    <property type="nucleotide sequence ID" value="NZ_JACHJT010000001.1"/>
</dbReference>